<protein>
    <recommendedName>
        <fullName evidence="5">Phage holin family protein</fullName>
    </recommendedName>
</protein>
<feature type="transmembrane region" description="Helical" evidence="2">
    <location>
        <begin position="84"/>
        <end position="105"/>
    </location>
</feature>
<keyword evidence="2" id="KW-1133">Transmembrane helix</keyword>
<evidence type="ECO:0000313" key="3">
    <source>
        <dbReference type="EMBL" id="GAA2070216.1"/>
    </source>
</evidence>
<dbReference type="InterPro" id="IPR009937">
    <property type="entry name" value="Phage_holin_3_6"/>
</dbReference>
<keyword evidence="4" id="KW-1185">Reference proteome</keyword>
<dbReference type="Pfam" id="PF07332">
    <property type="entry name" value="Phage_holin_3_6"/>
    <property type="match status" value="1"/>
</dbReference>
<evidence type="ECO:0000256" key="1">
    <source>
        <dbReference type="SAM" id="MobiDB-lite"/>
    </source>
</evidence>
<accession>A0ABN2VTF4</accession>
<evidence type="ECO:0000313" key="4">
    <source>
        <dbReference type="Proteomes" id="UP001500016"/>
    </source>
</evidence>
<feature type="transmembrane region" description="Helical" evidence="2">
    <location>
        <begin position="55"/>
        <end position="78"/>
    </location>
</feature>
<dbReference type="EMBL" id="BAAAPE010000005">
    <property type="protein sequence ID" value="GAA2070216.1"/>
    <property type="molecule type" value="Genomic_DNA"/>
</dbReference>
<feature type="compositionally biased region" description="Basic and acidic residues" evidence="1">
    <location>
        <begin position="125"/>
        <end position="138"/>
    </location>
</feature>
<organism evidence="3 4">
    <name type="scientific">Streptomyces albiaxialis</name>
    <dbReference type="NCBI Taxonomy" id="329523"/>
    <lineage>
        <taxon>Bacteria</taxon>
        <taxon>Bacillati</taxon>
        <taxon>Actinomycetota</taxon>
        <taxon>Actinomycetes</taxon>
        <taxon>Kitasatosporales</taxon>
        <taxon>Streptomycetaceae</taxon>
        <taxon>Streptomyces</taxon>
    </lineage>
</organism>
<keyword evidence="2" id="KW-0812">Transmembrane</keyword>
<keyword evidence="2" id="KW-0472">Membrane</keyword>
<reference evidence="3 4" key="1">
    <citation type="journal article" date="2019" name="Int. J. Syst. Evol. Microbiol.">
        <title>The Global Catalogue of Microorganisms (GCM) 10K type strain sequencing project: providing services to taxonomists for standard genome sequencing and annotation.</title>
        <authorList>
            <consortium name="The Broad Institute Genomics Platform"/>
            <consortium name="The Broad Institute Genome Sequencing Center for Infectious Disease"/>
            <person name="Wu L."/>
            <person name="Ma J."/>
        </authorList>
    </citation>
    <scope>NUCLEOTIDE SEQUENCE [LARGE SCALE GENOMIC DNA]</scope>
    <source>
        <strain evidence="3 4">JCM 15478</strain>
    </source>
</reference>
<feature type="region of interest" description="Disordered" evidence="1">
    <location>
        <begin position="110"/>
        <end position="138"/>
    </location>
</feature>
<name>A0ABN2VTF4_9ACTN</name>
<dbReference type="RefSeq" id="WP_344526358.1">
    <property type="nucleotide sequence ID" value="NZ_BAAAPE010000005.1"/>
</dbReference>
<dbReference type="Proteomes" id="UP001500016">
    <property type="component" value="Unassembled WGS sequence"/>
</dbReference>
<gene>
    <name evidence="3" type="ORF">GCM10009801_20790</name>
</gene>
<evidence type="ECO:0000256" key="2">
    <source>
        <dbReference type="SAM" id="Phobius"/>
    </source>
</evidence>
<sequence length="138" mass="14406">MDDSVRQARPPQDASVGELVRRASEQLGELVRAEMRLARAEMAHKGRRYGRGGGLFGAAGVAGFLALQALVASAIAGLALALSVWAAGLIVTGVLLAVAAVMAAVGRKEVREAAPPTPEQAVENVKTDVSELKERAHR</sequence>
<evidence type="ECO:0008006" key="5">
    <source>
        <dbReference type="Google" id="ProtNLM"/>
    </source>
</evidence>
<comment type="caution">
    <text evidence="3">The sequence shown here is derived from an EMBL/GenBank/DDBJ whole genome shotgun (WGS) entry which is preliminary data.</text>
</comment>
<proteinExistence type="predicted"/>